<dbReference type="AlphaFoldDB" id="A0A6C8GEF7"/>
<organism evidence="1 2">
    <name type="scientific">Salmonella enterica subsp. enterica serovar Adelaide str. A4-669</name>
    <dbReference type="NCBI Taxonomy" id="913063"/>
    <lineage>
        <taxon>Bacteria</taxon>
        <taxon>Pseudomonadati</taxon>
        <taxon>Pseudomonadota</taxon>
        <taxon>Gammaproteobacteria</taxon>
        <taxon>Enterobacterales</taxon>
        <taxon>Enterobacteriaceae</taxon>
        <taxon>Salmonella</taxon>
    </lineage>
</organism>
<protein>
    <submittedName>
        <fullName evidence="1">Uncharacterized protein</fullName>
    </submittedName>
</protein>
<gene>
    <name evidence="1" type="ORF">LTSEADE_6106</name>
</gene>
<dbReference type="EMBL" id="AFCI01002033">
    <property type="protein sequence ID" value="EHC28163.1"/>
    <property type="molecule type" value="Genomic_DNA"/>
</dbReference>
<comment type="caution">
    <text evidence="1">The sequence shown here is derived from an EMBL/GenBank/DDBJ whole genome shotgun (WGS) entry which is preliminary data.</text>
</comment>
<evidence type="ECO:0000313" key="1">
    <source>
        <dbReference type="EMBL" id="EHC28163.1"/>
    </source>
</evidence>
<accession>A0A6C8GEF7</accession>
<dbReference type="Proteomes" id="UP000004906">
    <property type="component" value="Unassembled WGS sequence"/>
</dbReference>
<proteinExistence type="predicted"/>
<reference evidence="1 2" key="1">
    <citation type="journal article" date="2011" name="BMC Genomics">
        <title>Genome sequencing reveals diversification of virulence factor content and possible host adaptation in distinct subpopulations of Salmonella enterica.</title>
        <authorList>
            <person name="den Bakker H.C."/>
            <person name="Moreno Switt A.I."/>
            <person name="Govoni G."/>
            <person name="Cummings C.A."/>
            <person name="Ranieri M.L."/>
            <person name="Degoricija L."/>
            <person name="Hoelzer K."/>
            <person name="Rodriguez-Rivera L.D."/>
            <person name="Brown S."/>
            <person name="Bolchacova E."/>
            <person name="Furtado M.R."/>
            <person name="Wiedmann M."/>
        </authorList>
    </citation>
    <scope>NUCLEOTIDE SEQUENCE [LARGE SCALE GENOMIC DNA]</scope>
    <source>
        <strain evidence="1 2">A4-669</strain>
    </source>
</reference>
<evidence type="ECO:0000313" key="2">
    <source>
        <dbReference type="Proteomes" id="UP000004906"/>
    </source>
</evidence>
<name>A0A6C8GEF7_SALET</name>
<sequence>MCIDLPEGKGRNAANRPNKRVARCTGFTKLDDVLMPGN</sequence>